<dbReference type="AlphaFoldDB" id="A0A4Q7UWN0"/>
<evidence type="ECO:0000256" key="1">
    <source>
        <dbReference type="SAM" id="MobiDB-lite"/>
    </source>
</evidence>
<reference evidence="2 3" key="1">
    <citation type="submission" date="2019-02" db="EMBL/GenBank/DDBJ databases">
        <title>Sequencing the genomes of 1000 actinobacteria strains.</title>
        <authorList>
            <person name="Klenk H.-P."/>
        </authorList>
    </citation>
    <scope>NUCLEOTIDE SEQUENCE [LARGE SCALE GENOMIC DNA]</scope>
    <source>
        <strain evidence="2 3">DSM 45779</strain>
    </source>
</reference>
<comment type="caution">
    <text evidence="2">The sequence shown here is derived from an EMBL/GenBank/DDBJ whole genome shotgun (WGS) entry which is preliminary data.</text>
</comment>
<dbReference type="EMBL" id="SHKL01000001">
    <property type="protein sequence ID" value="RZT85301.1"/>
    <property type="molecule type" value="Genomic_DNA"/>
</dbReference>
<accession>A0A4Q7UWN0</accession>
<protein>
    <submittedName>
        <fullName evidence="2">Uncharacterized protein</fullName>
    </submittedName>
</protein>
<feature type="compositionally biased region" description="Low complexity" evidence="1">
    <location>
        <begin position="132"/>
        <end position="141"/>
    </location>
</feature>
<evidence type="ECO:0000313" key="3">
    <source>
        <dbReference type="Proteomes" id="UP000291591"/>
    </source>
</evidence>
<name>A0A4Q7UWN0_PSEST</name>
<feature type="region of interest" description="Disordered" evidence="1">
    <location>
        <begin position="111"/>
        <end position="152"/>
    </location>
</feature>
<sequence length="152" mass="14991">MTGPNTVTVTPTPPVAPAADPAELAQLVADAVTAHPAVARLDGGAFGAVATFLPGRRLVGVHVGRPGEPVELAVVLRLDRPIPGVVATLRTTVSALCGGAPVDITVSDVEVPGQESDDPADPEGTAPPAPPGTAGVRRPAGITPGTSVEIGP</sequence>
<dbReference type="Proteomes" id="UP000291591">
    <property type="component" value="Unassembled WGS sequence"/>
</dbReference>
<organism evidence="2 3">
    <name type="scientific">Pseudonocardia sediminis</name>
    <dbReference type="NCBI Taxonomy" id="1397368"/>
    <lineage>
        <taxon>Bacteria</taxon>
        <taxon>Bacillati</taxon>
        <taxon>Actinomycetota</taxon>
        <taxon>Actinomycetes</taxon>
        <taxon>Pseudonocardiales</taxon>
        <taxon>Pseudonocardiaceae</taxon>
        <taxon>Pseudonocardia</taxon>
    </lineage>
</organism>
<proteinExistence type="predicted"/>
<keyword evidence="3" id="KW-1185">Reference proteome</keyword>
<evidence type="ECO:0000313" key="2">
    <source>
        <dbReference type="EMBL" id="RZT85301.1"/>
    </source>
</evidence>
<gene>
    <name evidence="2" type="ORF">EV383_2165</name>
</gene>